<dbReference type="Pfam" id="PF02902">
    <property type="entry name" value="Peptidase_C48"/>
    <property type="match status" value="1"/>
</dbReference>
<dbReference type="GO" id="GO:0008234">
    <property type="term" value="F:cysteine-type peptidase activity"/>
    <property type="evidence" value="ECO:0007669"/>
    <property type="project" value="InterPro"/>
</dbReference>
<evidence type="ECO:0000256" key="2">
    <source>
        <dbReference type="ARBA" id="ARBA00022670"/>
    </source>
</evidence>
<evidence type="ECO:0000256" key="4">
    <source>
        <dbReference type="SAM" id="Phobius"/>
    </source>
</evidence>
<dbReference type="Proteomes" id="UP000796880">
    <property type="component" value="Unassembled WGS sequence"/>
</dbReference>
<comment type="caution">
    <text evidence="6">The sequence shown here is derived from an EMBL/GenBank/DDBJ whole genome shotgun (WGS) entry which is preliminary data.</text>
</comment>
<keyword evidence="3" id="KW-0378">Hydrolase</keyword>
<name>A0A8K0MQB2_9ROSA</name>
<accession>A0A8K0MQB2</accession>
<comment type="similarity">
    <text evidence="1">Belongs to the peptidase C48 family.</text>
</comment>
<protein>
    <recommendedName>
        <fullName evidence="5">Ubiquitin-like protease family profile domain-containing protein</fullName>
    </recommendedName>
</protein>
<dbReference type="EMBL" id="VOIH02000002">
    <property type="protein sequence ID" value="KAF3454058.1"/>
    <property type="molecule type" value="Genomic_DNA"/>
</dbReference>
<dbReference type="InterPro" id="IPR003653">
    <property type="entry name" value="Peptidase_C48_C"/>
</dbReference>
<keyword evidence="4" id="KW-0472">Membrane</keyword>
<dbReference type="AlphaFoldDB" id="A0A8K0MQB2"/>
<keyword evidence="4" id="KW-1133">Transmembrane helix</keyword>
<dbReference type="GO" id="GO:0006508">
    <property type="term" value="P:proteolysis"/>
    <property type="evidence" value="ECO:0007669"/>
    <property type="project" value="UniProtKB-KW"/>
</dbReference>
<evidence type="ECO:0000256" key="3">
    <source>
        <dbReference type="ARBA" id="ARBA00022801"/>
    </source>
</evidence>
<keyword evidence="7" id="KW-1185">Reference proteome</keyword>
<dbReference type="OrthoDB" id="1024009at2759"/>
<proteinExistence type="inferred from homology"/>
<dbReference type="InterPro" id="IPR038765">
    <property type="entry name" value="Papain-like_cys_pep_sf"/>
</dbReference>
<keyword evidence="2" id="KW-0645">Protease</keyword>
<dbReference type="SUPFAM" id="SSF54001">
    <property type="entry name" value="Cysteine proteinases"/>
    <property type="match status" value="1"/>
</dbReference>
<dbReference type="Gene3D" id="3.40.395.10">
    <property type="entry name" value="Adenoviral Proteinase, Chain A"/>
    <property type="match status" value="1"/>
</dbReference>
<reference evidence="6" key="1">
    <citation type="submission" date="2020-03" db="EMBL/GenBank/DDBJ databases">
        <title>A high-quality chromosome-level genome assembly of a woody plant with both climbing and erect habits, Rhamnella rubrinervis.</title>
        <authorList>
            <person name="Lu Z."/>
            <person name="Yang Y."/>
            <person name="Zhu X."/>
            <person name="Sun Y."/>
        </authorList>
    </citation>
    <scope>NUCLEOTIDE SEQUENCE</scope>
    <source>
        <strain evidence="6">BYM</strain>
        <tissue evidence="6">Leaf</tissue>
    </source>
</reference>
<gene>
    <name evidence="6" type="ORF">FNV43_RR04505</name>
</gene>
<feature type="transmembrane region" description="Helical" evidence="4">
    <location>
        <begin position="110"/>
        <end position="128"/>
    </location>
</feature>
<evidence type="ECO:0000256" key="1">
    <source>
        <dbReference type="ARBA" id="ARBA00005234"/>
    </source>
</evidence>
<keyword evidence="4" id="KW-0812">Transmembrane</keyword>
<organism evidence="6 7">
    <name type="scientific">Rhamnella rubrinervis</name>
    <dbReference type="NCBI Taxonomy" id="2594499"/>
    <lineage>
        <taxon>Eukaryota</taxon>
        <taxon>Viridiplantae</taxon>
        <taxon>Streptophyta</taxon>
        <taxon>Embryophyta</taxon>
        <taxon>Tracheophyta</taxon>
        <taxon>Spermatophyta</taxon>
        <taxon>Magnoliopsida</taxon>
        <taxon>eudicotyledons</taxon>
        <taxon>Gunneridae</taxon>
        <taxon>Pentapetalae</taxon>
        <taxon>rosids</taxon>
        <taxon>fabids</taxon>
        <taxon>Rosales</taxon>
        <taxon>Rhamnaceae</taxon>
        <taxon>rhamnoid group</taxon>
        <taxon>Rhamneae</taxon>
        <taxon>Rhamnella</taxon>
    </lineage>
</organism>
<sequence>MIIADCLVWATMQGRYTKYEQMGPDVNEDMEQYKHDIDWANELNDSPFNSYYARKMSIGSWPLANINTVYMLINNSCEHWIVAKVDIQNRHVTLYDPSNKMTQVWFQLKNARVLVVLFSYLLMVYGYYNLYPELMTDGILNLRSFTISHKEDSSLPQ</sequence>
<evidence type="ECO:0000259" key="5">
    <source>
        <dbReference type="Pfam" id="PF02902"/>
    </source>
</evidence>
<evidence type="ECO:0000313" key="7">
    <source>
        <dbReference type="Proteomes" id="UP000796880"/>
    </source>
</evidence>
<evidence type="ECO:0000313" key="6">
    <source>
        <dbReference type="EMBL" id="KAF3454058.1"/>
    </source>
</evidence>
<feature type="domain" description="Ubiquitin-like protease family profile" evidence="5">
    <location>
        <begin position="59"/>
        <end position="122"/>
    </location>
</feature>